<evidence type="ECO:0000259" key="1">
    <source>
        <dbReference type="Pfam" id="PF24764"/>
    </source>
</evidence>
<accession>A0ABY7EYF7</accession>
<gene>
    <name evidence="2" type="ORF">MAR_027733</name>
</gene>
<protein>
    <recommendedName>
        <fullName evidence="1">Integrase core domain-containing protein</fullName>
    </recommendedName>
</protein>
<evidence type="ECO:0000313" key="3">
    <source>
        <dbReference type="Proteomes" id="UP001164746"/>
    </source>
</evidence>
<feature type="non-terminal residue" evidence="2">
    <location>
        <position position="211"/>
    </location>
</feature>
<dbReference type="Proteomes" id="UP001164746">
    <property type="component" value="Chromosome 8"/>
</dbReference>
<dbReference type="EMBL" id="CP111019">
    <property type="protein sequence ID" value="WAR13553.1"/>
    <property type="molecule type" value="Genomic_DNA"/>
</dbReference>
<organism evidence="2 3">
    <name type="scientific">Mya arenaria</name>
    <name type="common">Soft-shell clam</name>
    <dbReference type="NCBI Taxonomy" id="6604"/>
    <lineage>
        <taxon>Eukaryota</taxon>
        <taxon>Metazoa</taxon>
        <taxon>Spiralia</taxon>
        <taxon>Lophotrochozoa</taxon>
        <taxon>Mollusca</taxon>
        <taxon>Bivalvia</taxon>
        <taxon>Autobranchia</taxon>
        <taxon>Heteroconchia</taxon>
        <taxon>Euheterodonta</taxon>
        <taxon>Imparidentia</taxon>
        <taxon>Neoheterodontei</taxon>
        <taxon>Myida</taxon>
        <taxon>Myoidea</taxon>
        <taxon>Myidae</taxon>
        <taxon>Mya</taxon>
    </lineage>
</organism>
<dbReference type="Pfam" id="PF24764">
    <property type="entry name" value="rva_4"/>
    <property type="match status" value="1"/>
</dbReference>
<evidence type="ECO:0000313" key="2">
    <source>
        <dbReference type="EMBL" id="WAR13553.1"/>
    </source>
</evidence>
<feature type="domain" description="Integrase core" evidence="1">
    <location>
        <begin position="116"/>
        <end position="211"/>
    </location>
</feature>
<keyword evidence="3" id="KW-1185">Reference proteome</keyword>
<reference evidence="2" key="1">
    <citation type="submission" date="2022-11" db="EMBL/GenBank/DDBJ databases">
        <title>Centuries of genome instability and evolution in soft-shell clam transmissible cancer (bioRxiv).</title>
        <authorList>
            <person name="Hart S.F.M."/>
            <person name="Yonemitsu M.A."/>
            <person name="Giersch R.M."/>
            <person name="Beal B.F."/>
            <person name="Arriagada G."/>
            <person name="Davis B.W."/>
            <person name="Ostrander E.A."/>
            <person name="Goff S.P."/>
            <person name="Metzger M.J."/>
        </authorList>
    </citation>
    <scope>NUCLEOTIDE SEQUENCE</scope>
    <source>
        <strain evidence="2">MELC-2E11</strain>
        <tissue evidence="2">Siphon/mantle</tissue>
    </source>
</reference>
<sequence length="211" mass="24309">MRNSYIVSCIKDLCRQKILHVIQSLENDRTLNITIELQVILRYLLQLSSLTCMRSCIVFVQEALQILEQTIQSLLLSQGLKVQELRVRQVVRECDPCGVLFRKVFLTSCRIQRRTYSVSGPQALWHIDGNHKLIRWRLVIHGGIDGYSRFPVYLNVSNNNRADTVLYAFLEAVQQFGLDKGGENVLVAEYMVEHQPIVNRPFIAGRSVHNQ</sequence>
<dbReference type="PANTHER" id="PTHR46791:SF5">
    <property type="entry name" value="CLR5 DOMAIN-CONTAINING PROTEIN-RELATED"/>
    <property type="match status" value="1"/>
</dbReference>
<dbReference type="InterPro" id="IPR058913">
    <property type="entry name" value="Integrase_dom_put"/>
</dbReference>
<dbReference type="PANTHER" id="PTHR46791">
    <property type="entry name" value="EXPRESSED PROTEIN"/>
    <property type="match status" value="1"/>
</dbReference>
<proteinExistence type="predicted"/>
<name>A0ABY7EYF7_MYAAR</name>